<keyword evidence="4" id="KW-1185">Reference proteome</keyword>
<reference evidence="3 4" key="1">
    <citation type="submission" date="2023-08" db="EMBL/GenBank/DDBJ databases">
        <title>Nocardioides seae sp. nov., a bacterium isolated from a soil.</title>
        <authorList>
            <person name="Wang X."/>
        </authorList>
    </citation>
    <scope>NUCLEOTIDE SEQUENCE [LARGE SCALE GENOMIC DNA]</scope>
    <source>
        <strain evidence="3 4">YZH12</strain>
    </source>
</reference>
<dbReference type="Pfam" id="PF09350">
    <property type="entry name" value="DJC28_CD"/>
    <property type="match status" value="1"/>
</dbReference>
<dbReference type="RefSeq" id="WP_315735903.1">
    <property type="nucleotide sequence ID" value="NZ_JAVYII010000011.1"/>
</dbReference>
<comment type="caution">
    <text evidence="3">The sequence shown here is derived from an EMBL/GenBank/DDBJ whole genome shotgun (WGS) entry which is preliminary data.</text>
</comment>
<feature type="compositionally biased region" description="Basic residues" evidence="1">
    <location>
        <begin position="179"/>
        <end position="189"/>
    </location>
</feature>
<feature type="compositionally biased region" description="Basic and acidic residues" evidence="1">
    <location>
        <begin position="165"/>
        <end position="178"/>
    </location>
</feature>
<sequence>MHGSDDTPGTPDAPRDRERDGRTGGSAAAARIENQTQWVELQLQEARDRGDFDDLPGYGKPIRDLGSQHDPDWWVKRLVERENITGVLPPALALRTEDAELDARLDRLASPDEVRRAVTEFNDRVRRALYGNPGGPPLVTRQRDVDDEVHRWWERRESRRRLAAERARAERQEAERTQPTRRRWFRRTA</sequence>
<evidence type="ECO:0000313" key="3">
    <source>
        <dbReference type="EMBL" id="MDT9595302.1"/>
    </source>
</evidence>
<name>A0ABU3Q2L8_9ACTN</name>
<evidence type="ECO:0000256" key="1">
    <source>
        <dbReference type="SAM" id="MobiDB-lite"/>
    </source>
</evidence>
<feature type="domain" description="DnaJ homologue subfamily C member 28 conserved" evidence="2">
    <location>
        <begin position="38"/>
        <end position="105"/>
    </location>
</feature>
<evidence type="ECO:0000313" key="4">
    <source>
        <dbReference type="Proteomes" id="UP001268542"/>
    </source>
</evidence>
<dbReference type="EMBL" id="JAVYII010000011">
    <property type="protein sequence ID" value="MDT9595302.1"/>
    <property type="molecule type" value="Genomic_DNA"/>
</dbReference>
<dbReference type="Proteomes" id="UP001268542">
    <property type="component" value="Unassembled WGS sequence"/>
</dbReference>
<protein>
    <submittedName>
        <fullName evidence="3">DUF1992 domain-containing protein</fullName>
    </submittedName>
</protein>
<gene>
    <name evidence="3" type="ORF">RDV89_19600</name>
</gene>
<proteinExistence type="predicted"/>
<dbReference type="InterPro" id="IPR018961">
    <property type="entry name" value="DnaJ_homolog_subfam-C_membr-28"/>
</dbReference>
<accession>A0ABU3Q2L8</accession>
<feature type="compositionally biased region" description="Basic and acidic residues" evidence="1">
    <location>
        <begin position="13"/>
        <end position="22"/>
    </location>
</feature>
<feature type="region of interest" description="Disordered" evidence="1">
    <location>
        <begin position="1"/>
        <end position="35"/>
    </location>
</feature>
<feature type="region of interest" description="Disordered" evidence="1">
    <location>
        <begin position="165"/>
        <end position="189"/>
    </location>
</feature>
<organism evidence="3 4">
    <name type="scientific">Nocardioides imazamoxiresistens</name>
    <dbReference type="NCBI Taxonomy" id="3231893"/>
    <lineage>
        <taxon>Bacteria</taxon>
        <taxon>Bacillati</taxon>
        <taxon>Actinomycetota</taxon>
        <taxon>Actinomycetes</taxon>
        <taxon>Propionibacteriales</taxon>
        <taxon>Nocardioidaceae</taxon>
        <taxon>Nocardioides</taxon>
    </lineage>
</organism>
<evidence type="ECO:0000259" key="2">
    <source>
        <dbReference type="Pfam" id="PF09350"/>
    </source>
</evidence>